<evidence type="ECO:0000313" key="2">
    <source>
        <dbReference type="EMBL" id="RHH48670.1"/>
    </source>
</evidence>
<organism evidence="2 3">
    <name type="scientific">Phocaeicola plebeius</name>
    <dbReference type="NCBI Taxonomy" id="310297"/>
    <lineage>
        <taxon>Bacteria</taxon>
        <taxon>Pseudomonadati</taxon>
        <taxon>Bacteroidota</taxon>
        <taxon>Bacteroidia</taxon>
        <taxon>Bacteroidales</taxon>
        <taxon>Bacteroidaceae</taxon>
        <taxon>Phocaeicola</taxon>
    </lineage>
</organism>
<sequence length="341" mass="37526">MKNISFMAVFAAFLLASCKQDAEVKFAGEEGAKVTFSASINEQNAQDVSRVSGVTWDDGDVVSISCGPTQHNVSYRYNAADNSFTSVNRFDEIWLLGNEEYDVTAYYPFMGEEGTTPPVQSVEITTENQANAEERVKYDFLYAATKATKAEPNVHLSFNHVMSRVNLKFVPGTDPDGNPVTLTNIECYLVGMKLKGTFDTTTGVAAVAEDAELGDLRQILTADNEYTFTAYLLPQTIGAEGLEIEAAMTTADGRRIYYYLELPATDWPELKSGYSYNYTLTANDYMTADPTALEISGTDINPWTEVNKEETPDAKALGTEAHVNGAEWGEMENEEIVPVVK</sequence>
<feature type="chain" id="PRO_5019401779" evidence="1">
    <location>
        <begin position="23"/>
        <end position="341"/>
    </location>
</feature>
<dbReference type="InterPro" id="IPR025049">
    <property type="entry name" value="Mfa-like_1"/>
</dbReference>
<dbReference type="Pfam" id="PF13149">
    <property type="entry name" value="Mfa_like_1"/>
    <property type="match status" value="1"/>
</dbReference>
<dbReference type="RefSeq" id="WP_007562943.1">
    <property type="nucleotide sequence ID" value="NZ_CABKPU010000003.1"/>
</dbReference>
<dbReference type="Gene3D" id="2.60.40.2630">
    <property type="match status" value="1"/>
</dbReference>
<dbReference type="PROSITE" id="PS51257">
    <property type="entry name" value="PROKAR_LIPOPROTEIN"/>
    <property type="match status" value="1"/>
</dbReference>
<evidence type="ECO:0000313" key="3">
    <source>
        <dbReference type="Proteomes" id="UP000284998"/>
    </source>
</evidence>
<feature type="signal peptide" evidence="1">
    <location>
        <begin position="1"/>
        <end position="22"/>
    </location>
</feature>
<dbReference type="CDD" id="cd13121">
    <property type="entry name" value="BF2867_like_C"/>
    <property type="match status" value="1"/>
</dbReference>
<gene>
    <name evidence="2" type="ORF">DW204_02955</name>
</gene>
<keyword evidence="1" id="KW-0732">Signal</keyword>
<accession>A0A414X601</accession>
<protein>
    <submittedName>
        <fullName evidence="2">Fimbrillin family protein</fullName>
    </submittedName>
</protein>
<evidence type="ECO:0000256" key="1">
    <source>
        <dbReference type="SAM" id="SignalP"/>
    </source>
</evidence>
<comment type="caution">
    <text evidence="2">The sequence shown here is derived from an EMBL/GenBank/DDBJ whole genome shotgun (WGS) entry which is preliminary data.</text>
</comment>
<dbReference type="Gene3D" id="2.60.40.2620">
    <property type="entry name" value="Fimbrillin-like"/>
    <property type="match status" value="1"/>
</dbReference>
<name>A0A414X601_9BACT</name>
<dbReference type="Proteomes" id="UP000284998">
    <property type="component" value="Unassembled WGS sequence"/>
</dbReference>
<reference evidence="2 3" key="1">
    <citation type="submission" date="2018-08" db="EMBL/GenBank/DDBJ databases">
        <title>A genome reference for cultivated species of the human gut microbiota.</title>
        <authorList>
            <person name="Zou Y."/>
            <person name="Xue W."/>
            <person name="Luo G."/>
        </authorList>
    </citation>
    <scope>NUCLEOTIDE SEQUENCE [LARGE SCALE GENOMIC DNA]</scope>
    <source>
        <strain evidence="2 3">AM17-44</strain>
    </source>
</reference>
<dbReference type="EMBL" id="QRJS01000005">
    <property type="protein sequence ID" value="RHH48670.1"/>
    <property type="molecule type" value="Genomic_DNA"/>
</dbReference>
<proteinExistence type="predicted"/>
<dbReference type="CDD" id="cd13120">
    <property type="entry name" value="BF2867_like_N"/>
    <property type="match status" value="1"/>
</dbReference>
<dbReference type="InterPro" id="IPR042278">
    <property type="entry name" value="Mfa-like_1_N"/>
</dbReference>
<dbReference type="AlphaFoldDB" id="A0A414X601"/>
<dbReference type="GeneID" id="43185672"/>